<accession>A0A2V3J3U0</accession>
<evidence type="ECO:0000313" key="4">
    <source>
        <dbReference type="Proteomes" id="UP000247409"/>
    </source>
</evidence>
<dbReference type="Proteomes" id="UP000247409">
    <property type="component" value="Unassembled WGS sequence"/>
</dbReference>
<feature type="transmembrane region" description="Helical" evidence="1">
    <location>
        <begin position="108"/>
        <end position="126"/>
    </location>
</feature>
<dbReference type="GO" id="GO:0080120">
    <property type="term" value="P:CAAX-box protein maturation"/>
    <property type="evidence" value="ECO:0007669"/>
    <property type="project" value="UniProtKB-ARBA"/>
</dbReference>
<feature type="transmembrane region" description="Helical" evidence="1">
    <location>
        <begin position="22"/>
        <end position="41"/>
    </location>
</feature>
<feature type="transmembrane region" description="Helical" evidence="1">
    <location>
        <begin position="277"/>
        <end position="294"/>
    </location>
</feature>
<feature type="transmembrane region" description="Helical" evidence="1">
    <location>
        <begin position="77"/>
        <end position="96"/>
    </location>
</feature>
<feature type="transmembrane region" description="Helical" evidence="1">
    <location>
        <begin position="178"/>
        <end position="204"/>
    </location>
</feature>
<dbReference type="OrthoDB" id="3757at2759"/>
<evidence type="ECO:0000259" key="2">
    <source>
        <dbReference type="Pfam" id="PF02517"/>
    </source>
</evidence>
<keyword evidence="4" id="KW-1185">Reference proteome</keyword>
<feature type="transmembrane region" description="Helical" evidence="1">
    <location>
        <begin position="138"/>
        <end position="158"/>
    </location>
</feature>
<proteinExistence type="predicted"/>
<dbReference type="AlphaFoldDB" id="A0A2V3J3U0"/>
<comment type="caution">
    <text evidence="3">The sequence shown here is derived from an EMBL/GenBank/DDBJ whole genome shotgun (WGS) entry which is preliminary data.</text>
</comment>
<feature type="transmembrane region" description="Helical" evidence="1">
    <location>
        <begin position="249"/>
        <end position="265"/>
    </location>
</feature>
<gene>
    <name evidence="3" type="ORF">BWQ96_01348</name>
</gene>
<protein>
    <recommendedName>
        <fullName evidence="2">CAAX prenyl protease 2/Lysostaphin resistance protein A-like domain-containing protein</fullName>
    </recommendedName>
</protein>
<sequence length="325" mass="35543">MDDADEFPKIPETGGRGHAMEATAAMIWTLLFLAYSSSTFLSEFSRGWAAAWTAFLVIVPVTIAGTPKVLERRPGAVLNLICYMAYGLVPSFIQLMQHADITSLSSEIADLVTVLIIWLPLELKLLSEELSATGKVTAWGLLTAALNIVNIFSVLRPFSTIPNARDLGYTFKVSIPDILVALVCAMVHAFVGMVTATVIRFARFTRPSRLKPEREVLTLLGMYMSGLAEELLFRGVIQNMLEQRLGQDSLIALIVASVAYGVAHLRKPKQGFSAPNIRYAVVTASCGIFCGLAWRITGKVTASAVTHAVGDYLIWRAFLRKSNET</sequence>
<name>A0A2V3J3U0_9FLOR</name>
<feature type="transmembrane region" description="Helical" evidence="1">
    <location>
        <begin position="47"/>
        <end position="65"/>
    </location>
</feature>
<dbReference type="GO" id="GO:0004175">
    <property type="term" value="F:endopeptidase activity"/>
    <property type="evidence" value="ECO:0007669"/>
    <property type="project" value="UniProtKB-ARBA"/>
</dbReference>
<dbReference type="Pfam" id="PF02517">
    <property type="entry name" value="Rce1-like"/>
    <property type="match status" value="1"/>
</dbReference>
<keyword evidence="1" id="KW-0812">Transmembrane</keyword>
<feature type="domain" description="CAAX prenyl protease 2/Lysostaphin resistance protein A-like" evidence="2">
    <location>
        <begin position="217"/>
        <end position="312"/>
    </location>
</feature>
<feature type="transmembrane region" description="Helical" evidence="1">
    <location>
        <begin position="216"/>
        <end position="237"/>
    </location>
</feature>
<organism evidence="3 4">
    <name type="scientific">Gracilariopsis chorda</name>
    <dbReference type="NCBI Taxonomy" id="448386"/>
    <lineage>
        <taxon>Eukaryota</taxon>
        <taxon>Rhodophyta</taxon>
        <taxon>Florideophyceae</taxon>
        <taxon>Rhodymeniophycidae</taxon>
        <taxon>Gracilariales</taxon>
        <taxon>Gracilariaceae</taxon>
        <taxon>Gracilariopsis</taxon>
    </lineage>
</organism>
<evidence type="ECO:0000256" key="1">
    <source>
        <dbReference type="SAM" id="Phobius"/>
    </source>
</evidence>
<keyword evidence="1" id="KW-0472">Membrane</keyword>
<keyword evidence="1" id="KW-1133">Transmembrane helix</keyword>
<dbReference type="EMBL" id="NBIV01000011">
    <property type="protein sequence ID" value="PXF48792.1"/>
    <property type="molecule type" value="Genomic_DNA"/>
</dbReference>
<evidence type="ECO:0000313" key="3">
    <source>
        <dbReference type="EMBL" id="PXF48792.1"/>
    </source>
</evidence>
<reference evidence="3 4" key="1">
    <citation type="journal article" date="2018" name="Mol. Biol. Evol.">
        <title>Analysis of the draft genome of the red seaweed Gracilariopsis chorda provides insights into genome size evolution in Rhodophyta.</title>
        <authorList>
            <person name="Lee J."/>
            <person name="Yang E.C."/>
            <person name="Graf L."/>
            <person name="Yang J.H."/>
            <person name="Qiu H."/>
            <person name="Zel Zion U."/>
            <person name="Chan C.X."/>
            <person name="Stephens T.G."/>
            <person name="Weber A.P.M."/>
            <person name="Boo G.H."/>
            <person name="Boo S.M."/>
            <person name="Kim K.M."/>
            <person name="Shin Y."/>
            <person name="Jung M."/>
            <person name="Lee S.J."/>
            <person name="Yim H.S."/>
            <person name="Lee J.H."/>
            <person name="Bhattacharya D."/>
            <person name="Yoon H.S."/>
        </authorList>
    </citation>
    <scope>NUCLEOTIDE SEQUENCE [LARGE SCALE GENOMIC DNA]</scope>
    <source>
        <strain evidence="3 4">SKKU-2015</strain>
        <tissue evidence="3">Whole body</tissue>
    </source>
</reference>
<dbReference type="InterPro" id="IPR003675">
    <property type="entry name" value="Rce1/LyrA-like_dom"/>
</dbReference>